<comment type="caution">
    <text evidence="1">The sequence shown here is derived from an EMBL/GenBank/DDBJ whole genome shotgun (WGS) entry which is preliminary data.</text>
</comment>
<protein>
    <recommendedName>
        <fullName evidence="3">ATP-binding protein</fullName>
    </recommendedName>
</protein>
<accession>A0AB35MWT2</accession>
<evidence type="ECO:0000313" key="2">
    <source>
        <dbReference type="Proteomes" id="UP001177935"/>
    </source>
</evidence>
<dbReference type="Proteomes" id="UP001177935">
    <property type="component" value="Unassembled WGS sequence"/>
</dbReference>
<dbReference type="AlphaFoldDB" id="A0AB35MWT2"/>
<proteinExistence type="predicted"/>
<dbReference type="EMBL" id="JAUYVL010000004">
    <property type="protein sequence ID" value="MDP2501219.1"/>
    <property type="molecule type" value="Genomic_DNA"/>
</dbReference>
<sequence>MPSKKVSRIIKHTINKISKSYGLTEANNEFCFYAEKLNSRELEDLLKECKNKDSFYDVMGLSSTSNGRNIFTASINKLPSNWSNHVAFEFFKRNVITLKKFVSEKNEFENNFIKGRYDLAAKNLDNIDKKYGASLWSFDSRLSLLVQTRDETAINELINNSKGLGIYHIATILRKKHLSTSLTTYMRQIFENLLNEYRGNNQKPYIDFVSFLVIPHEFDKERCHNNIINHIQQFNYIDRYLLLNSLMSEYFSSTYFTDKSNIYNDFVSNMASLNIEHCWLRMSNIINETYYIESGDIELNNIINSYSRGNYKDVVSICKKSIIDNPSDLTLYEILAKSGHYLTCSEELDIDEFAKIEGVEQNSIIIRILVRMCILFQEASLYESTVEELNTIRFKFRCINKLSSIMALIYTSFPYVIEEKSIRSSLSLYISNTSFTSKYQSILSEKNPFKGRVSDYSLHEDDNVDFSESRVVRKRVEQALQTQCFDNMDEDIIKLRSFFDITKPELFYLISTYLMSSGKIIELISLISEECVKKPENIRLFPMKSVISIIENEESGSEYRYNINSVVCCYLYMSIVDIELKEMVSEVFEDYLSFNNFIVPSEKLFSSTSLSKVETYFYDKICSKDIMSTLITIDNNNKLIIERLKIINLLSVKYKYQTEYLLNEEKDLVQETLYKKVVNHHESNKLSIDVDGIKKAKFEDYRIFLYELCLMEGSSDAGQKYILSHFNRYYPQFLEDFVFNKSYGLIRYLSSEIRHGVLPNQIRSVLEAYEVITEVGDNNQYESNEHWIAYLSEIATPSFVNEVNNHLSWFSLEADKLISTTNTWPDVSSDINNNVAVFNYSYGNKTIEQFKTIVLSHYNLEEMYIHGASNNDVDELFNIFEDFIWNETESHFKRMKSNLNEILKPKFYKLFENLISRVSPCSHLVDELKLCRGKVIEEIALIETWFKKPTKDINESFNLDQIVHAATKCFESIHHPKVINISINNCLTCVEREFNSIETLSLTRSLISMCQNSTSHGTVTETSPIVIDIEDDSDHYIKISVVNRISEANKKSILSSKQVEKVDNFTLNDQEKDKKLISEGGTGLYKTYRFITDTFESGTFKIQLKDCTFYQIAKVKNENINS</sequence>
<reference evidence="1" key="1">
    <citation type="submission" date="2023-07" db="EMBL/GenBank/DDBJ databases">
        <title>Genome content predicts the carbon catabolic preferences of heterotrophic bacteria.</title>
        <authorList>
            <person name="Gralka M."/>
        </authorList>
    </citation>
    <scope>NUCLEOTIDE SEQUENCE</scope>
    <source>
        <strain evidence="1">6E02</strain>
    </source>
</reference>
<organism evidence="1 2">
    <name type="scientific">Vibrio splendidus</name>
    <dbReference type="NCBI Taxonomy" id="29497"/>
    <lineage>
        <taxon>Bacteria</taxon>
        <taxon>Pseudomonadati</taxon>
        <taxon>Pseudomonadota</taxon>
        <taxon>Gammaproteobacteria</taxon>
        <taxon>Vibrionales</taxon>
        <taxon>Vibrionaceae</taxon>
        <taxon>Vibrio</taxon>
    </lineage>
</organism>
<evidence type="ECO:0000313" key="1">
    <source>
        <dbReference type="EMBL" id="MDP2501219.1"/>
    </source>
</evidence>
<gene>
    <name evidence="1" type="ORF">Q8W42_10910</name>
</gene>
<dbReference type="RefSeq" id="WP_102562095.1">
    <property type="nucleotide sequence ID" value="NZ_CAWNUI010000092.1"/>
</dbReference>
<name>A0AB35MWT2_VIBSP</name>
<evidence type="ECO:0008006" key="3">
    <source>
        <dbReference type="Google" id="ProtNLM"/>
    </source>
</evidence>